<organism evidence="2 3">
    <name type="scientific">Protopolystoma xenopodis</name>
    <dbReference type="NCBI Taxonomy" id="117903"/>
    <lineage>
        <taxon>Eukaryota</taxon>
        <taxon>Metazoa</taxon>
        <taxon>Spiralia</taxon>
        <taxon>Lophotrochozoa</taxon>
        <taxon>Platyhelminthes</taxon>
        <taxon>Monogenea</taxon>
        <taxon>Polyopisthocotylea</taxon>
        <taxon>Polystomatidea</taxon>
        <taxon>Polystomatidae</taxon>
        <taxon>Protopolystoma</taxon>
    </lineage>
</organism>
<reference evidence="2" key="1">
    <citation type="submission" date="2018-11" db="EMBL/GenBank/DDBJ databases">
        <authorList>
            <consortium name="Pathogen Informatics"/>
        </authorList>
    </citation>
    <scope>NUCLEOTIDE SEQUENCE</scope>
</reference>
<accession>A0A3S5BF48</accession>
<protein>
    <submittedName>
        <fullName evidence="2">Uncharacterized protein</fullName>
    </submittedName>
</protein>
<dbReference type="Proteomes" id="UP000784294">
    <property type="component" value="Unassembled WGS sequence"/>
</dbReference>
<sequence length="79" mass="8867">MLQSGQTQLVAPFQAKPPAHFLHFPRSGRKTKVSLLLCVLLKHESLCAVESCRLRHTSTARLRRDPVNPPQPNSPSNRD</sequence>
<evidence type="ECO:0000313" key="3">
    <source>
        <dbReference type="Proteomes" id="UP000784294"/>
    </source>
</evidence>
<gene>
    <name evidence="2" type="ORF">PXEA_LOCUS36401</name>
</gene>
<comment type="caution">
    <text evidence="2">The sequence shown here is derived from an EMBL/GenBank/DDBJ whole genome shotgun (WGS) entry which is preliminary data.</text>
</comment>
<name>A0A3S5BF48_9PLAT</name>
<evidence type="ECO:0000256" key="1">
    <source>
        <dbReference type="SAM" id="MobiDB-lite"/>
    </source>
</evidence>
<feature type="region of interest" description="Disordered" evidence="1">
    <location>
        <begin position="58"/>
        <end position="79"/>
    </location>
</feature>
<dbReference type="AlphaFoldDB" id="A0A3S5BF48"/>
<proteinExistence type="predicted"/>
<keyword evidence="3" id="KW-1185">Reference proteome</keyword>
<dbReference type="EMBL" id="CAAALY010277889">
    <property type="protein sequence ID" value="VEL42961.1"/>
    <property type="molecule type" value="Genomic_DNA"/>
</dbReference>
<evidence type="ECO:0000313" key="2">
    <source>
        <dbReference type="EMBL" id="VEL42961.1"/>
    </source>
</evidence>